<evidence type="ECO:0000256" key="2">
    <source>
        <dbReference type="ARBA" id="ARBA00022475"/>
    </source>
</evidence>
<dbReference type="GO" id="GO:0043093">
    <property type="term" value="P:FtsZ-dependent cytokinesis"/>
    <property type="evidence" value="ECO:0007669"/>
    <property type="project" value="UniProtKB-UniRule"/>
</dbReference>
<evidence type="ECO:0000256" key="1">
    <source>
        <dbReference type="ARBA" id="ARBA00004370"/>
    </source>
</evidence>
<keyword evidence="3 8" id="KW-0132">Cell division</keyword>
<dbReference type="PROSITE" id="PS51779">
    <property type="entry name" value="POTRA"/>
    <property type="match status" value="1"/>
</dbReference>
<keyword evidence="7 8" id="KW-0131">Cell cycle</keyword>
<reference evidence="10 11" key="1">
    <citation type="journal article" date="2015" name="Genome Announc.">
        <title>Expanding the biotechnology potential of lactobacilli through comparative genomics of 213 strains and associated genera.</title>
        <authorList>
            <person name="Sun Z."/>
            <person name="Harris H.M."/>
            <person name="McCann A."/>
            <person name="Guo C."/>
            <person name="Argimon S."/>
            <person name="Zhang W."/>
            <person name="Yang X."/>
            <person name="Jeffery I.B."/>
            <person name="Cooney J.C."/>
            <person name="Kagawa T.F."/>
            <person name="Liu W."/>
            <person name="Song Y."/>
            <person name="Salvetti E."/>
            <person name="Wrobel A."/>
            <person name="Rasinkangas P."/>
            <person name="Parkhill J."/>
            <person name="Rea M.C."/>
            <person name="O'Sullivan O."/>
            <person name="Ritari J."/>
            <person name="Douillard F.P."/>
            <person name="Paul Ross R."/>
            <person name="Yang R."/>
            <person name="Briner A.E."/>
            <person name="Felis G.E."/>
            <person name="de Vos W.M."/>
            <person name="Barrangou R."/>
            <person name="Klaenhammer T.R."/>
            <person name="Caufield P.W."/>
            <person name="Cui Y."/>
            <person name="Zhang H."/>
            <person name="O'Toole P.W."/>
        </authorList>
    </citation>
    <scope>NUCLEOTIDE SEQUENCE [LARGE SCALE GENOMIC DNA]</scope>
    <source>
        <strain evidence="10 11">DSM 13238</strain>
    </source>
</reference>
<dbReference type="Pfam" id="PF03799">
    <property type="entry name" value="FtsQ_DivIB_C"/>
    <property type="match status" value="1"/>
</dbReference>
<evidence type="ECO:0000256" key="3">
    <source>
        <dbReference type="ARBA" id="ARBA00022618"/>
    </source>
</evidence>
<keyword evidence="2 8" id="KW-1003">Cell membrane</keyword>
<dbReference type="InterPro" id="IPR005548">
    <property type="entry name" value="Cell_div_FtsQ/DivIB_C"/>
</dbReference>
<evidence type="ECO:0000313" key="11">
    <source>
        <dbReference type="Proteomes" id="UP000051908"/>
    </source>
</evidence>
<comment type="similarity">
    <text evidence="8">Belongs to the FtsQ/DivIB family. DivIB subfamily.</text>
</comment>
<dbReference type="InterPro" id="IPR026580">
    <property type="entry name" value="DivIB"/>
</dbReference>
<keyword evidence="4 8" id="KW-0812">Transmembrane</keyword>
<dbReference type="InterPro" id="IPR013685">
    <property type="entry name" value="POTRA_FtsQ_type"/>
</dbReference>
<dbReference type="EMBL" id="AZES01000017">
    <property type="protein sequence ID" value="KRL32206.1"/>
    <property type="molecule type" value="Genomic_DNA"/>
</dbReference>
<accession>A0A0R1PJ95</accession>
<feature type="transmembrane region" description="Helical" evidence="8">
    <location>
        <begin position="12"/>
        <end position="31"/>
    </location>
</feature>
<evidence type="ECO:0000256" key="4">
    <source>
        <dbReference type="ARBA" id="ARBA00022692"/>
    </source>
</evidence>
<evidence type="ECO:0000256" key="5">
    <source>
        <dbReference type="ARBA" id="ARBA00022989"/>
    </source>
</evidence>
<dbReference type="HAMAP" id="MF_00912">
    <property type="entry name" value="DivIB"/>
    <property type="match status" value="1"/>
</dbReference>
<evidence type="ECO:0000256" key="7">
    <source>
        <dbReference type="ARBA" id="ARBA00023306"/>
    </source>
</evidence>
<sequence length="235" mass="26772">MLMALKKRIRISKNGLIFLIVFIIIIIAYFGSPLSKVRNINVEGVNDLGAQQVINATKIDDNSVLLDLLIHHKSITEKTEKKLPSIKSMSIKTRNMRDITIQVKEYSTLGFINKNGYYYRIINDGHVINQKMSAPIGNYPTYSNFGTKRLKQIANLYAELPSNVQTNISEIYNSPTKLNPYRIKIDMNDGNKVIADMRTVKTKLKYYPGMAAQMKKKGVIDLEIGAYSYPFKDKK</sequence>
<organism evidence="10 11">
    <name type="scientific">Companilactobacillus paralimentarius DSM 13238 = JCM 10415</name>
    <dbReference type="NCBI Taxonomy" id="1122151"/>
    <lineage>
        <taxon>Bacteria</taxon>
        <taxon>Bacillati</taxon>
        <taxon>Bacillota</taxon>
        <taxon>Bacilli</taxon>
        <taxon>Lactobacillales</taxon>
        <taxon>Lactobacillaceae</taxon>
        <taxon>Companilactobacillus</taxon>
    </lineage>
</organism>
<dbReference type="AlphaFoldDB" id="A0A0R1PJ95"/>
<dbReference type="InterPro" id="IPR034746">
    <property type="entry name" value="POTRA"/>
</dbReference>
<keyword evidence="5 8" id="KW-1133">Transmembrane helix</keyword>
<comment type="function">
    <text evidence="8">Cell division protein that may be involved in stabilizing or promoting the assembly of the division complex.</text>
</comment>
<keyword evidence="6 8" id="KW-0472">Membrane</keyword>
<feature type="domain" description="POTRA" evidence="9">
    <location>
        <begin position="35"/>
        <end position="106"/>
    </location>
</feature>
<dbReference type="InterPro" id="IPR050487">
    <property type="entry name" value="FtsQ_DivIB"/>
</dbReference>
<dbReference type="PANTHER" id="PTHR37820">
    <property type="entry name" value="CELL DIVISION PROTEIN DIVIB"/>
    <property type="match status" value="1"/>
</dbReference>
<dbReference type="Proteomes" id="UP000051908">
    <property type="component" value="Unassembled WGS sequence"/>
</dbReference>
<protein>
    <recommendedName>
        <fullName evidence="8">Cell division protein DivIB</fullName>
    </recommendedName>
</protein>
<dbReference type="GO" id="GO:0032153">
    <property type="term" value="C:cell division site"/>
    <property type="evidence" value="ECO:0007669"/>
    <property type="project" value="UniProtKB-UniRule"/>
</dbReference>
<dbReference type="Gene3D" id="3.40.50.10960">
    <property type="match status" value="1"/>
</dbReference>
<dbReference type="OrthoDB" id="1819027at2"/>
<dbReference type="PANTHER" id="PTHR37820:SF1">
    <property type="entry name" value="CELL DIVISION PROTEIN FTSQ"/>
    <property type="match status" value="1"/>
</dbReference>
<gene>
    <name evidence="8" type="primary">divIB</name>
    <name evidence="10" type="ORF">FD33_GL000964</name>
</gene>
<evidence type="ECO:0000259" key="9">
    <source>
        <dbReference type="PROSITE" id="PS51779"/>
    </source>
</evidence>
<comment type="caution">
    <text evidence="10">The sequence shown here is derived from an EMBL/GenBank/DDBJ whole genome shotgun (WGS) entry which is preliminary data.</text>
</comment>
<evidence type="ECO:0000256" key="6">
    <source>
        <dbReference type="ARBA" id="ARBA00023136"/>
    </source>
</evidence>
<evidence type="ECO:0000313" key="10">
    <source>
        <dbReference type="EMBL" id="KRL32206.1"/>
    </source>
</evidence>
<dbReference type="GO" id="GO:0005886">
    <property type="term" value="C:plasma membrane"/>
    <property type="evidence" value="ECO:0007669"/>
    <property type="project" value="UniProtKB-SubCell"/>
</dbReference>
<dbReference type="PATRIC" id="fig|1122151.5.peg.1000"/>
<keyword evidence="11" id="KW-1185">Reference proteome</keyword>
<comment type="subcellular location">
    <subcellularLocation>
        <location evidence="8">Cell membrane</location>
        <topology evidence="8">Single-pass type II membrane protein</topology>
    </subcellularLocation>
    <subcellularLocation>
        <location evidence="1">Membrane</location>
    </subcellularLocation>
    <text evidence="8">Localizes to the division septum.</text>
</comment>
<name>A0A0R1PJ95_9LACO</name>
<dbReference type="Pfam" id="PF08478">
    <property type="entry name" value="POTRA_1"/>
    <property type="match status" value="1"/>
</dbReference>
<proteinExistence type="inferred from homology"/>
<evidence type="ECO:0000256" key="8">
    <source>
        <dbReference type="HAMAP-Rule" id="MF_00912"/>
    </source>
</evidence>